<dbReference type="InParanoid" id="A0A1B1YSK3"/>
<name>A0A1B1YSK3_9GAMM</name>
<protein>
    <recommendedName>
        <fullName evidence="4">Ketosynthase</fullName>
    </recommendedName>
</protein>
<evidence type="ECO:0008006" key="4">
    <source>
        <dbReference type="Google" id="ProtNLM"/>
    </source>
</evidence>
<feature type="transmembrane region" description="Helical" evidence="1">
    <location>
        <begin position="6"/>
        <end position="34"/>
    </location>
</feature>
<accession>A0A1B1YSK3</accession>
<evidence type="ECO:0000313" key="3">
    <source>
        <dbReference type="Proteomes" id="UP000092952"/>
    </source>
</evidence>
<feature type="transmembrane region" description="Helical" evidence="1">
    <location>
        <begin position="122"/>
        <end position="143"/>
    </location>
</feature>
<dbReference type="RefSeq" id="WP_068803153.1">
    <property type="nucleotide sequence ID" value="NZ_CP014671.1"/>
</dbReference>
<organism evidence="2 3">
    <name type="scientific">Immundisolibacter cernigliae</name>
    <dbReference type="NCBI Taxonomy" id="1810504"/>
    <lineage>
        <taxon>Bacteria</taxon>
        <taxon>Pseudomonadati</taxon>
        <taxon>Pseudomonadota</taxon>
        <taxon>Gammaproteobacteria</taxon>
        <taxon>Immundisolibacterales</taxon>
        <taxon>Immundisolibacteraceae</taxon>
        <taxon>Immundisolibacter</taxon>
    </lineage>
</organism>
<feature type="transmembrane region" description="Helical" evidence="1">
    <location>
        <begin position="149"/>
        <end position="169"/>
    </location>
</feature>
<keyword evidence="3" id="KW-1185">Reference proteome</keyword>
<reference evidence="3" key="1">
    <citation type="submission" date="2016-03" db="EMBL/GenBank/DDBJ databases">
        <title>Complete genome sequence of Solimmundus cernigliae, representing a novel lineage of polycyclic aromatic hydrocarbon degraders within the Gammaproteobacteria.</title>
        <authorList>
            <person name="Singleton D.R."/>
            <person name="Dickey A.N."/>
            <person name="Scholl E.H."/>
            <person name="Wright F.A."/>
            <person name="Aitken M.D."/>
        </authorList>
    </citation>
    <scope>NUCLEOTIDE SEQUENCE [LARGE SCALE GENOMIC DNA]</scope>
    <source>
        <strain evidence="3">TR3.2</strain>
    </source>
</reference>
<keyword evidence="1" id="KW-0812">Transmembrane</keyword>
<gene>
    <name evidence="2" type="ORF">PG2T_05045</name>
</gene>
<evidence type="ECO:0000256" key="1">
    <source>
        <dbReference type="SAM" id="Phobius"/>
    </source>
</evidence>
<evidence type="ECO:0000313" key="2">
    <source>
        <dbReference type="EMBL" id="ANX03623.1"/>
    </source>
</evidence>
<dbReference type="STRING" id="1810504.PG2T_05045"/>
<proteinExistence type="predicted"/>
<dbReference type="EMBL" id="CP014671">
    <property type="protein sequence ID" value="ANX03623.1"/>
    <property type="molecule type" value="Genomic_DNA"/>
</dbReference>
<dbReference type="AlphaFoldDB" id="A0A1B1YSK3"/>
<feature type="transmembrane region" description="Helical" evidence="1">
    <location>
        <begin position="68"/>
        <end position="90"/>
    </location>
</feature>
<dbReference type="KEGG" id="gbi:PG2T_05045"/>
<keyword evidence="1" id="KW-1133">Transmembrane helix</keyword>
<keyword evidence="1" id="KW-0472">Membrane</keyword>
<feature type="transmembrane region" description="Helical" evidence="1">
    <location>
        <begin position="46"/>
        <end position="62"/>
    </location>
</feature>
<sequence>MPVLLLAYPVLVHLAVLWGAPRLEWLALVVMCAIPLYQGLRALRPGHWLSLLALAGLLHVLTRMGGGMYALFVPPVVTPAAVLAVFAGSLRAGQVPVATRLAQLSRDTLEPEVLVYTRRVTALWALILAGIAVGNAALALFAPLPVWSLFSNFVNYLLVGLVFVLEYLYRRLRFPAHVHGGFLAHLRLVARTDYKAV</sequence>
<dbReference type="Proteomes" id="UP000092952">
    <property type="component" value="Chromosome"/>
</dbReference>